<keyword evidence="3" id="KW-1185">Reference proteome</keyword>
<feature type="compositionally biased region" description="Basic and acidic residues" evidence="1">
    <location>
        <begin position="263"/>
        <end position="279"/>
    </location>
</feature>
<dbReference type="Proteomes" id="UP001303647">
    <property type="component" value="Unassembled WGS sequence"/>
</dbReference>
<feature type="region of interest" description="Disordered" evidence="1">
    <location>
        <begin position="252"/>
        <end position="279"/>
    </location>
</feature>
<proteinExistence type="predicted"/>
<comment type="caution">
    <text evidence="2">The sequence shown here is derived from an EMBL/GenBank/DDBJ whole genome shotgun (WGS) entry which is preliminary data.</text>
</comment>
<evidence type="ECO:0000313" key="2">
    <source>
        <dbReference type="EMBL" id="KAK4244593.1"/>
    </source>
</evidence>
<organism evidence="2 3">
    <name type="scientific">Corynascus novoguineensis</name>
    <dbReference type="NCBI Taxonomy" id="1126955"/>
    <lineage>
        <taxon>Eukaryota</taxon>
        <taxon>Fungi</taxon>
        <taxon>Dikarya</taxon>
        <taxon>Ascomycota</taxon>
        <taxon>Pezizomycotina</taxon>
        <taxon>Sordariomycetes</taxon>
        <taxon>Sordariomycetidae</taxon>
        <taxon>Sordariales</taxon>
        <taxon>Chaetomiaceae</taxon>
        <taxon>Corynascus</taxon>
    </lineage>
</organism>
<reference evidence="2" key="2">
    <citation type="submission" date="2023-05" db="EMBL/GenBank/DDBJ databases">
        <authorList>
            <consortium name="Lawrence Berkeley National Laboratory"/>
            <person name="Steindorff A."/>
            <person name="Hensen N."/>
            <person name="Bonometti L."/>
            <person name="Westerberg I."/>
            <person name="Brannstrom I.O."/>
            <person name="Guillou S."/>
            <person name="Cros-Aarteil S."/>
            <person name="Calhoun S."/>
            <person name="Haridas S."/>
            <person name="Kuo A."/>
            <person name="Mondo S."/>
            <person name="Pangilinan J."/>
            <person name="Riley R."/>
            <person name="Labutti K."/>
            <person name="Andreopoulos B."/>
            <person name="Lipzen A."/>
            <person name="Chen C."/>
            <person name="Yanf M."/>
            <person name="Daum C."/>
            <person name="Ng V."/>
            <person name="Clum A."/>
            <person name="Ohm R."/>
            <person name="Martin F."/>
            <person name="Silar P."/>
            <person name="Natvig D."/>
            <person name="Lalanne C."/>
            <person name="Gautier V."/>
            <person name="Ament-Velasquez S.L."/>
            <person name="Kruys A."/>
            <person name="Hutchinson M.I."/>
            <person name="Powell A.J."/>
            <person name="Barry K."/>
            <person name="Miller A.N."/>
            <person name="Grigoriev I.V."/>
            <person name="Debuchy R."/>
            <person name="Gladieux P."/>
            <person name="Thoren M.H."/>
            <person name="Johannesson H."/>
        </authorList>
    </citation>
    <scope>NUCLEOTIDE SEQUENCE</scope>
    <source>
        <strain evidence="2">CBS 359.72</strain>
    </source>
</reference>
<name>A0AAN7HJW5_9PEZI</name>
<sequence>MPVNNYQCNNCGQDTGLLNFCIECDWDGTGLNNGDTVTTAAEIAAGDSRALDESHDQGWQQHTQGQLLSPEARNNHPALNPAWPAFPAYVPAPNYNQAMVPYYPPQGAFGHFFLANGWGYGFLPLTALNHQLYHNQPLPQIPLVAAADAFLAHDLNRRQLEQQVHLPNNFQNDNVLVNRNNNNQVQPDQDNVNNHDAAAAAAATPQPAAKPLGVRGRRNARLVAQGRCIWCCGPNPDKRKKGCPACLPKRAAMTAKWRRKRRDGGDEGESRGEGGEVAL</sequence>
<dbReference type="EMBL" id="MU857732">
    <property type="protein sequence ID" value="KAK4244593.1"/>
    <property type="molecule type" value="Genomic_DNA"/>
</dbReference>
<reference evidence="2" key="1">
    <citation type="journal article" date="2023" name="Mol. Phylogenet. Evol.">
        <title>Genome-scale phylogeny and comparative genomics of the fungal order Sordariales.</title>
        <authorList>
            <person name="Hensen N."/>
            <person name="Bonometti L."/>
            <person name="Westerberg I."/>
            <person name="Brannstrom I.O."/>
            <person name="Guillou S."/>
            <person name="Cros-Aarteil S."/>
            <person name="Calhoun S."/>
            <person name="Haridas S."/>
            <person name="Kuo A."/>
            <person name="Mondo S."/>
            <person name="Pangilinan J."/>
            <person name="Riley R."/>
            <person name="LaButti K."/>
            <person name="Andreopoulos B."/>
            <person name="Lipzen A."/>
            <person name="Chen C."/>
            <person name="Yan M."/>
            <person name="Daum C."/>
            <person name="Ng V."/>
            <person name="Clum A."/>
            <person name="Steindorff A."/>
            <person name="Ohm R.A."/>
            <person name="Martin F."/>
            <person name="Silar P."/>
            <person name="Natvig D.O."/>
            <person name="Lalanne C."/>
            <person name="Gautier V."/>
            <person name="Ament-Velasquez S.L."/>
            <person name="Kruys A."/>
            <person name="Hutchinson M.I."/>
            <person name="Powell A.J."/>
            <person name="Barry K."/>
            <person name="Miller A.N."/>
            <person name="Grigoriev I.V."/>
            <person name="Debuchy R."/>
            <person name="Gladieux P."/>
            <person name="Hiltunen Thoren M."/>
            <person name="Johannesson H."/>
        </authorList>
    </citation>
    <scope>NUCLEOTIDE SEQUENCE</scope>
    <source>
        <strain evidence="2">CBS 359.72</strain>
    </source>
</reference>
<gene>
    <name evidence="2" type="ORF">C7999DRAFT_35064</name>
</gene>
<dbReference type="AlphaFoldDB" id="A0AAN7HJW5"/>
<protein>
    <submittedName>
        <fullName evidence="2">Uncharacterized protein</fullName>
    </submittedName>
</protein>
<accession>A0AAN7HJW5</accession>
<evidence type="ECO:0000256" key="1">
    <source>
        <dbReference type="SAM" id="MobiDB-lite"/>
    </source>
</evidence>
<evidence type="ECO:0000313" key="3">
    <source>
        <dbReference type="Proteomes" id="UP001303647"/>
    </source>
</evidence>